<dbReference type="AlphaFoldDB" id="A0A2M6XC21"/>
<reference evidence="3" key="1">
    <citation type="submission" date="2017-09" db="EMBL/GenBank/DDBJ databases">
        <title>Depth-based differentiation of microbial function through sediment-hosted aquifers and enrichment of novel symbionts in the deep terrestrial subsurface.</title>
        <authorList>
            <person name="Probst A.J."/>
            <person name="Ladd B."/>
            <person name="Jarett J.K."/>
            <person name="Geller-Mcgrath D.E."/>
            <person name="Sieber C.M.K."/>
            <person name="Emerson J.B."/>
            <person name="Anantharaman K."/>
            <person name="Thomas B.C."/>
            <person name="Malmstrom R."/>
            <person name="Stieglmeier M."/>
            <person name="Klingl A."/>
            <person name="Woyke T."/>
            <person name="Ryan C.M."/>
            <person name="Banfield J.F."/>
        </authorList>
    </citation>
    <scope>NUCLEOTIDE SEQUENCE [LARGE SCALE GENOMIC DNA]</scope>
</reference>
<accession>A0A2M6XC21</accession>
<feature type="transmembrane region" description="Helical" evidence="1">
    <location>
        <begin position="356"/>
        <end position="376"/>
    </location>
</feature>
<feature type="transmembrane region" description="Helical" evidence="1">
    <location>
        <begin position="124"/>
        <end position="143"/>
    </location>
</feature>
<dbReference type="Proteomes" id="UP000228996">
    <property type="component" value="Unassembled WGS sequence"/>
</dbReference>
<feature type="transmembrane region" description="Helical" evidence="1">
    <location>
        <begin position="100"/>
        <end position="118"/>
    </location>
</feature>
<proteinExistence type="predicted"/>
<evidence type="ECO:0008006" key="4">
    <source>
        <dbReference type="Google" id="ProtNLM"/>
    </source>
</evidence>
<keyword evidence="1" id="KW-1133">Transmembrane helix</keyword>
<comment type="caution">
    <text evidence="2">The sequence shown here is derived from an EMBL/GenBank/DDBJ whole genome shotgun (WGS) entry which is preliminary data.</text>
</comment>
<sequence>MNKKLTLIIIFLIILAGFFIRFYRLDLNIPSLYVDEANGIFDSGNLFEPSLLFLRLLRFTWFLDLTPLGVRLPSVLFGTLLLFLIFWLAKEINFEKKKDWQLIPLITLILAAFLPWGIHISRIGHTGVILSLLAVGIHWLIYLKATTIRAYIWSLMPLFLAAYCYASMILIGPFVLILVFIKIWQLTTSVKVKKTALIIGIILITFFGLMLFKMGNRGFDLAIWKDVNVTANENVDRGLARLSSPTIFSLNSNPELVSRLFYNRPIAVINSFTRTYLSFFSPDFLFLKGDPILRHSTGRFGVLYPFLLPFLVYGAFILFTRGEKKTKEMFLFWFLVTPIPAALTKDGSGYLLRVTYMLPLLTYLSALGIMEFLHLFEKKLKIILSVLLLIIFAFSTYSFLFNYFQVYPAKSARSFEYGFKELADFQKEKNDQSMLIIWDGYYPQAYFRFWQRTDYEKYLGNKISSITIGNSTFTKAFNNLYFSIPRGELDLTSFLNQNGISHLALPEDLKTKFQDYQIFQNTPEKTINYPDTSPAFGIFRVK</sequence>
<feature type="transmembrane region" description="Helical" evidence="1">
    <location>
        <begin position="302"/>
        <end position="320"/>
    </location>
</feature>
<dbReference type="EMBL" id="PEYO01000022">
    <property type="protein sequence ID" value="PIU03182.1"/>
    <property type="molecule type" value="Genomic_DNA"/>
</dbReference>
<organism evidence="2 3">
    <name type="scientific">Candidatus Shapirobacteria bacterium CG08_land_8_20_14_0_20_39_18</name>
    <dbReference type="NCBI Taxonomy" id="1974883"/>
    <lineage>
        <taxon>Bacteria</taxon>
        <taxon>Candidatus Shapironibacteriota</taxon>
    </lineage>
</organism>
<feature type="transmembrane region" description="Helical" evidence="1">
    <location>
        <begin position="155"/>
        <end position="183"/>
    </location>
</feature>
<keyword evidence="1" id="KW-0812">Transmembrane</keyword>
<evidence type="ECO:0000256" key="1">
    <source>
        <dbReference type="SAM" id="Phobius"/>
    </source>
</evidence>
<feature type="transmembrane region" description="Helical" evidence="1">
    <location>
        <begin position="195"/>
        <end position="212"/>
    </location>
</feature>
<feature type="transmembrane region" description="Helical" evidence="1">
    <location>
        <begin position="326"/>
        <end position="344"/>
    </location>
</feature>
<feature type="transmembrane region" description="Helical" evidence="1">
    <location>
        <begin position="68"/>
        <end position="88"/>
    </location>
</feature>
<keyword evidence="1" id="KW-0472">Membrane</keyword>
<gene>
    <name evidence="2" type="ORF">COT44_04790</name>
</gene>
<feature type="transmembrane region" description="Helical" evidence="1">
    <location>
        <begin position="382"/>
        <end position="404"/>
    </location>
</feature>
<protein>
    <recommendedName>
        <fullName evidence="4">Glycosyltransferase RgtA/B/C/D-like domain-containing protein</fullName>
    </recommendedName>
</protein>
<evidence type="ECO:0000313" key="2">
    <source>
        <dbReference type="EMBL" id="PIU03182.1"/>
    </source>
</evidence>
<feature type="transmembrane region" description="Helical" evidence="1">
    <location>
        <begin position="5"/>
        <end position="23"/>
    </location>
</feature>
<name>A0A2M6XC21_9BACT</name>
<evidence type="ECO:0000313" key="3">
    <source>
        <dbReference type="Proteomes" id="UP000228996"/>
    </source>
</evidence>